<dbReference type="RefSeq" id="WP_297971450.1">
    <property type="nucleotide sequence ID" value="NZ_JAYKBW010000002.1"/>
</dbReference>
<accession>A0ABU5Z5T5</accession>
<reference evidence="1 2" key="1">
    <citation type="submission" date="2023-12" db="EMBL/GenBank/DDBJ databases">
        <title>Genomic sequences of Capnocytophaga and Parvimonas strains.</title>
        <authorList>
            <person name="Watt R.M."/>
            <person name="Wang M."/>
            <person name="Yang T."/>
            <person name="Tong W.M."/>
        </authorList>
    </citation>
    <scope>NUCLEOTIDE SEQUENCE [LARGE SCALE GENOMIC DNA]</scope>
    <source>
        <strain evidence="1 2">CCUG 13096</strain>
    </source>
</reference>
<protein>
    <submittedName>
        <fullName evidence="1">Uncharacterized protein</fullName>
    </submittedName>
</protein>
<comment type="caution">
    <text evidence="1">The sequence shown here is derived from an EMBL/GenBank/DDBJ whole genome shotgun (WGS) entry which is preliminary data.</text>
</comment>
<dbReference type="Proteomes" id="UP001311730">
    <property type="component" value="Unassembled WGS sequence"/>
</dbReference>
<dbReference type="EMBL" id="JAYKBW010000002">
    <property type="protein sequence ID" value="MEB3074004.1"/>
    <property type="molecule type" value="Genomic_DNA"/>
</dbReference>
<keyword evidence="2" id="KW-1185">Reference proteome</keyword>
<evidence type="ECO:0000313" key="2">
    <source>
        <dbReference type="Proteomes" id="UP001311730"/>
    </source>
</evidence>
<organism evidence="1 2">
    <name type="scientific">Capnocytophaga gingivalis</name>
    <dbReference type="NCBI Taxonomy" id="1017"/>
    <lineage>
        <taxon>Bacteria</taxon>
        <taxon>Pseudomonadati</taxon>
        <taxon>Bacteroidota</taxon>
        <taxon>Flavobacteriia</taxon>
        <taxon>Flavobacteriales</taxon>
        <taxon>Flavobacteriaceae</taxon>
        <taxon>Capnocytophaga</taxon>
    </lineage>
</organism>
<proteinExistence type="predicted"/>
<gene>
    <name evidence="1" type="ORF">VJJ08_01635</name>
</gene>
<evidence type="ECO:0000313" key="1">
    <source>
        <dbReference type="EMBL" id="MEB3074004.1"/>
    </source>
</evidence>
<sequence length="58" mass="6815">MVIGLVNAIFFYEEVRMSYDYNKWVLAVTDGIMNLWMEPIHHVVLFAAVVKRIVKSEK</sequence>
<name>A0ABU5Z5T5_9FLAO</name>